<dbReference type="EMBL" id="VSRR010008729">
    <property type="protein sequence ID" value="MPC49207.1"/>
    <property type="molecule type" value="Genomic_DNA"/>
</dbReference>
<proteinExistence type="predicted"/>
<organism evidence="1 2">
    <name type="scientific">Portunus trituberculatus</name>
    <name type="common">Swimming crab</name>
    <name type="synonym">Neptunus trituberculatus</name>
    <dbReference type="NCBI Taxonomy" id="210409"/>
    <lineage>
        <taxon>Eukaryota</taxon>
        <taxon>Metazoa</taxon>
        <taxon>Ecdysozoa</taxon>
        <taxon>Arthropoda</taxon>
        <taxon>Crustacea</taxon>
        <taxon>Multicrustacea</taxon>
        <taxon>Malacostraca</taxon>
        <taxon>Eumalacostraca</taxon>
        <taxon>Eucarida</taxon>
        <taxon>Decapoda</taxon>
        <taxon>Pleocyemata</taxon>
        <taxon>Brachyura</taxon>
        <taxon>Eubrachyura</taxon>
        <taxon>Portunoidea</taxon>
        <taxon>Portunidae</taxon>
        <taxon>Portuninae</taxon>
        <taxon>Portunus</taxon>
    </lineage>
</organism>
<keyword evidence="2" id="KW-1185">Reference proteome</keyword>
<comment type="caution">
    <text evidence="1">The sequence shown here is derived from an EMBL/GenBank/DDBJ whole genome shotgun (WGS) entry which is preliminary data.</text>
</comment>
<gene>
    <name evidence="1" type="ORF">E2C01_043003</name>
</gene>
<dbReference type="AlphaFoldDB" id="A0A5B7FUX6"/>
<protein>
    <submittedName>
        <fullName evidence="1">Uncharacterized protein</fullName>
    </submittedName>
</protein>
<evidence type="ECO:0000313" key="2">
    <source>
        <dbReference type="Proteomes" id="UP000324222"/>
    </source>
</evidence>
<dbReference type="Proteomes" id="UP000324222">
    <property type="component" value="Unassembled WGS sequence"/>
</dbReference>
<evidence type="ECO:0000313" key="1">
    <source>
        <dbReference type="EMBL" id="MPC49207.1"/>
    </source>
</evidence>
<sequence>MEGQTGEIFAAASHSCGIKRAVILQPGTTSTLCFHSASSPPFALPGLLTAPMNALQHPLIPFYSALTEKRCGKSFVHEEFSSVSPTYLT</sequence>
<name>A0A5B7FUX6_PORTR</name>
<accession>A0A5B7FUX6</accession>
<reference evidence="1 2" key="1">
    <citation type="submission" date="2019-05" db="EMBL/GenBank/DDBJ databases">
        <title>Another draft genome of Portunus trituberculatus and its Hox gene families provides insights of decapod evolution.</title>
        <authorList>
            <person name="Jeong J.-H."/>
            <person name="Song I."/>
            <person name="Kim S."/>
            <person name="Choi T."/>
            <person name="Kim D."/>
            <person name="Ryu S."/>
            <person name="Kim W."/>
        </authorList>
    </citation>
    <scope>NUCLEOTIDE SEQUENCE [LARGE SCALE GENOMIC DNA]</scope>
    <source>
        <tissue evidence="1">Muscle</tissue>
    </source>
</reference>